<reference evidence="2" key="1">
    <citation type="journal article" date="2002" name="DNA Res.">
        <title>Complete genomic sequence of nitrogen-fixing symbiotic bacterium Bradyrhizobium japonicum USDA110.</title>
        <authorList>
            <person name="Kaneko T."/>
            <person name="Nakamura Y."/>
            <person name="Sato S."/>
            <person name="Minamisawa K."/>
            <person name="Uchiumi T."/>
            <person name="Sasamoto S."/>
            <person name="Watanabe A."/>
            <person name="Idesawa K."/>
            <person name="Iriguchi M."/>
            <person name="Kawashima K."/>
            <person name="Kohara M."/>
            <person name="Matsumoto M."/>
            <person name="Shimpo S."/>
            <person name="Tsuruoka H."/>
            <person name="Wada T."/>
            <person name="Yamada M."/>
            <person name="Tabata S."/>
        </authorList>
    </citation>
    <scope>NUCLEOTIDE SEQUENCE [LARGE SCALE GENOMIC DNA]</scope>
    <source>
        <strain evidence="2">JCM 10833 / BCRC 13528 / IAM 13628 / NBRC 14792 / USDA 110</strain>
    </source>
</reference>
<protein>
    <submittedName>
        <fullName evidence="1">Bsl5086 protein</fullName>
    </submittedName>
</protein>
<evidence type="ECO:0000313" key="1">
    <source>
        <dbReference type="EMBL" id="BAC50351.1"/>
    </source>
</evidence>
<dbReference type="AlphaFoldDB" id="Q89K32"/>
<accession>Q89K32</accession>
<dbReference type="HOGENOM" id="CLU_2567065_0_0_5"/>
<organism evidence="1 2">
    <name type="scientific">Bradyrhizobium diazoefficiens (strain JCM 10833 / BCRC 13528 / IAM 13628 / NBRC 14792 / USDA 110)</name>
    <dbReference type="NCBI Taxonomy" id="224911"/>
    <lineage>
        <taxon>Bacteria</taxon>
        <taxon>Pseudomonadati</taxon>
        <taxon>Pseudomonadota</taxon>
        <taxon>Alphaproteobacteria</taxon>
        <taxon>Hyphomicrobiales</taxon>
        <taxon>Nitrobacteraceae</taxon>
        <taxon>Bradyrhizobium</taxon>
    </lineage>
</organism>
<evidence type="ECO:0000313" key="2">
    <source>
        <dbReference type="Proteomes" id="UP000002526"/>
    </source>
</evidence>
<dbReference type="KEGG" id="bja:bsl5086"/>
<dbReference type="Proteomes" id="UP000002526">
    <property type="component" value="Chromosome"/>
</dbReference>
<dbReference type="InParanoid" id="Q89K32"/>
<sequence>MRRSRASSAAIFIPTTAMRRPNRRHAIRAKRRLARAPTSARAVKHENIFVAKNCDSESAKRLRGAILRVATRVIASITRNA</sequence>
<gene>
    <name evidence="1" type="ordered locus">bsl5086</name>
</gene>
<dbReference type="OrthoDB" id="9953943at2"/>
<name>Q89K32_BRADU</name>
<dbReference type="EnsemblBacteria" id="BAC50351">
    <property type="protein sequence ID" value="BAC50351"/>
    <property type="gene ID" value="BAC50351"/>
</dbReference>
<keyword evidence="2" id="KW-1185">Reference proteome</keyword>
<proteinExistence type="predicted"/>
<dbReference type="EMBL" id="BA000040">
    <property type="protein sequence ID" value="BAC50351.1"/>
    <property type="molecule type" value="Genomic_DNA"/>
</dbReference>